<keyword evidence="2" id="KW-0805">Transcription regulation</keyword>
<protein>
    <submittedName>
        <fullName evidence="9">Response regulator transcription factor</fullName>
    </submittedName>
</protein>
<feature type="DNA-binding region" description="OmpR/PhoB-type" evidence="6">
    <location>
        <begin position="126"/>
        <end position="225"/>
    </location>
</feature>
<dbReference type="InterPro" id="IPR036388">
    <property type="entry name" value="WH-like_DNA-bd_sf"/>
</dbReference>
<dbReference type="Gene3D" id="3.40.50.2300">
    <property type="match status" value="1"/>
</dbReference>
<comment type="caution">
    <text evidence="9">The sequence shown here is derived from an EMBL/GenBank/DDBJ whole genome shotgun (WGS) entry which is preliminary data.</text>
</comment>
<dbReference type="RefSeq" id="WP_344047918.1">
    <property type="nucleotide sequence ID" value="NZ_BAAAPB010000005.1"/>
</dbReference>
<dbReference type="CDD" id="cd00383">
    <property type="entry name" value="trans_reg_C"/>
    <property type="match status" value="1"/>
</dbReference>
<keyword evidence="3 6" id="KW-0238">DNA-binding</keyword>
<dbReference type="InterPro" id="IPR011006">
    <property type="entry name" value="CheY-like_superfamily"/>
</dbReference>
<evidence type="ECO:0000256" key="3">
    <source>
        <dbReference type="ARBA" id="ARBA00023125"/>
    </source>
</evidence>
<keyword evidence="4" id="KW-0804">Transcription</keyword>
<name>A0ABN2RTL1_9ACTN</name>
<reference evidence="9 10" key="1">
    <citation type="journal article" date="2019" name="Int. J. Syst. Evol. Microbiol.">
        <title>The Global Catalogue of Microorganisms (GCM) 10K type strain sequencing project: providing services to taxonomists for standard genome sequencing and annotation.</title>
        <authorList>
            <consortium name="The Broad Institute Genomics Platform"/>
            <consortium name="The Broad Institute Genome Sequencing Center for Infectious Disease"/>
            <person name="Wu L."/>
            <person name="Ma J."/>
        </authorList>
    </citation>
    <scope>NUCLEOTIDE SEQUENCE [LARGE SCALE GENOMIC DNA]</scope>
    <source>
        <strain evidence="9 10">JCM 15309</strain>
    </source>
</reference>
<gene>
    <name evidence="9" type="ORF">GCM10009798_39750</name>
</gene>
<proteinExistence type="predicted"/>
<dbReference type="Gene3D" id="6.10.250.690">
    <property type="match status" value="1"/>
</dbReference>
<dbReference type="InterPro" id="IPR001867">
    <property type="entry name" value="OmpR/PhoB-type_DNA-bd"/>
</dbReference>
<organism evidence="9 10">
    <name type="scientific">Nocardioides panacihumi</name>
    <dbReference type="NCBI Taxonomy" id="400774"/>
    <lineage>
        <taxon>Bacteria</taxon>
        <taxon>Bacillati</taxon>
        <taxon>Actinomycetota</taxon>
        <taxon>Actinomycetes</taxon>
        <taxon>Propionibacteriales</taxon>
        <taxon>Nocardioidaceae</taxon>
        <taxon>Nocardioides</taxon>
    </lineage>
</organism>
<dbReference type="InterPro" id="IPR001789">
    <property type="entry name" value="Sig_transdc_resp-reg_receiver"/>
</dbReference>
<evidence type="ECO:0000256" key="5">
    <source>
        <dbReference type="PROSITE-ProRule" id="PRU00169"/>
    </source>
</evidence>
<dbReference type="Proteomes" id="UP001500571">
    <property type="component" value="Unassembled WGS sequence"/>
</dbReference>
<dbReference type="Pfam" id="PF00072">
    <property type="entry name" value="Response_reg"/>
    <property type="match status" value="1"/>
</dbReference>
<dbReference type="SMART" id="SM00448">
    <property type="entry name" value="REC"/>
    <property type="match status" value="1"/>
</dbReference>
<dbReference type="SUPFAM" id="SSF52172">
    <property type="entry name" value="CheY-like"/>
    <property type="match status" value="1"/>
</dbReference>
<dbReference type="EMBL" id="BAAAPB010000005">
    <property type="protein sequence ID" value="GAA1974559.1"/>
    <property type="molecule type" value="Genomic_DNA"/>
</dbReference>
<dbReference type="PROSITE" id="PS50110">
    <property type="entry name" value="RESPONSE_REGULATORY"/>
    <property type="match status" value="1"/>
</dbReference>
<evidence type="ECO:0000313" key="9">
    <source>
        <dbReference type="EMBL" id="GAA1974559.1"/>
    </source>
</evidence>
<dbReference type="InterPro" id="IPR039420">
    <property type="entry name" value="WalR-like"/>
</dbReference>
<dbReference type="PANTHER" id="PTHR48111:SF4">
    <property type="entry name" value="DNA-BINDING DUAL TRANSCRIPTIONAL REGULATOR OMPR"/>
    <property type="match status" value="1"/>
</dbReference>
<dbReference type="PANTHER" id="PTHR48111">
    <property type="entry name" value="REGULATOR OF RPOS"/>
    <property type="match status" value="1"/>
</dbReference>
<keyword evidence="10" id="KW-1185">Reference proteome</keyword>
<evidence type="ECO:0000259" key="7">
    <source>
        <dbReference type="PROSITE" id="PS50110"/>
    </source>
</evidence>
<evidence type="ECO:0000256" key="6">
    <source>
        <dbReference type="PROSITE-ProRule" id="PRU01091"/>
    </source>
</evidence>
<keyword evidence="1 5" id="KW-0597">Phosphoprotein</keyword>
<dbReference type="PROSITE" id="PS51755">
    <property type="entry name" value="OMPR_PHOB"/>
    <property type="match status" value="1"/>
</dbReference>
<evidence type="ECO:0000259" key="8">
    <source>
        <dbReference type="PROSITE" id="PS51755"/>
    </source>
</evidence>
<feature type="domain" description="OmpR/PhoB-type" evidence="8">
    <location>
        <begin position="126"/>
        <end position="225"/>
    </location>
</feature>
<feature type="modified residue" description="4-aspartylphosphate" evidence="5">
    <location>
        <position position="52"/>
    </location>
</feature>
<feature type="domain" description="Response regulatory" evidence="7">
    <location>
        <begin position="3"/>
        <end position="116"/>
    </location>
</feature>
<accession>A0ABN2RTL1</accession>
<dbReference type="SMART" id="SM00862">
    <property type="entry name" value="Trans_reg_C"/>
    <property type="match status" value="1"/>
</dbReference>
<dbReference type="Pfam" id="PF00486">
    <property type="entry name" value="Trans_reg_C"/>
    <property type="match status" value="1"/>
</dbReference>
<sequence>MVRLLLVEDDPDIRRTLARGLGEQGVTVVSVATAVEAIKAVTSERPDAVVLDLGLPDLDGADVLALIRSSSDLPVVVATARDDEREIVRLLDAGADDYLIKPFSAAQVLARVRAVLRRTAPTAQQDPRVVVGGLVVDPVSRTAQLDDRELTLNRKEFDLLFALASRAGEVVTKRQLLAEVWQMPWGGADRTVDVHLSWLRRKLGETAADPRYLVSVRGVGVKLVDPSAP</sequence>
<evidence type="ECO:0000313" key="10">
    <source>
        <dbReference type="Proteomes" id="UP001500571"/>
    </source>
</evidence>
<evidence type="ECO:0000256" key="2">
    <source>
        <dbReference type="ARBA" id="ARBA00023015"/>
    </source>
</evidence>
<dbReference type="Gene3D" id="1.10.10.10">
    <property type="entry name" value="Winged helix-like DNA-binding domain superfamily/Winged helix DNA-binding domain"/>
    <property type="match status" value="1"/>
</dbReference>
<evidence type="ECO:0000256" key="1">
    <source>
        <dbReference type="ARBA" id="ARBA00022553"/>
    </source>
</evidence>
<evidence type="ECO:0000256" key="4">
    <source>
        <dbReference type="ARBA" id="ARBA00023163"/>
    </source>
</evidence>